<name>A0AAV2QEI0_MEGNR</name>
<gene>
    <name evidence="2" type="ORF">MNOR_LOCUS12020</name>
</gene>
<keyword evidence="1" id="KW-0732">Signal</keyword>
<evidence type="ECO:0000313" key="3">
    <source>
        <dbReference type="Proteomes" id="UP001497623"/>
    </source>
</evidence>
<organism evidence="2 3">
    <name type="scientific">Meganyctiphanes norvegica</name>
    <name type="common">Northern krill</name>
    <name type="synonym">Thysanopoda norvegica</name>
    <dbReference type="NCBI Taxonomy" id="48144"/>
    <lineage>
        <taxon>Eukaryota</taxon>
        <taxon>Metazoa</taxon>
        <taxon>Ecdysozoa</taxon>
        <taxon>Arthropoda</taxon>
        <taxon>Crustacea</taxon>
        <taxon>Multicrustacea</taxon>
        <taxon>Malacostraca</taxon>
        <taxon>Eumalacostraca</taxon>
        <taxon>Eucarida</taxon>
        <taxon>Euphausiacea</taxon>
        <taxon>Euphausiidae</taxon>
        <taxon>Meganyctiphanes</taxon>
    </lineage>
</organism>
<dbReference type="EMBL" id="CAXKWB010006461">
    <property type="protein sequence ID" value="CAL4082891.1"/>
    <property type="molecule type" value="Genomic_DNA"/>
</dbReference>
<evidence type="ECO:0000256" key="1">
    <source>
        <dbReference type="SAM" id="SignalP"/>
    </source>
</evidence>
<protein>
    <submittedName>
        <fullName evidence="2">Uncharacterized protein</fullName>
    </submittedName>
</protein>
<sequence length="138" mass="16123">MHLQGMFIFALVALLVCALSAPMQNSWFQNRLQFGDSPEDNSPEDYGLMSVEVNSREYGLYSNGYGYGTNQRQQRPINNRYYDATSYKDNDRVYQHNDRDYQHNDRDYQHLYKLLREGKVWGYQKPSGGRGANAITVY</sequence>
<feature type="signal peptide" evidence="1">
    <location>
        <begin position="1"/>
        <end position="20"/>
    </location>
</feature>
<dbReference type="Proteomes" id="UP001497623">
    <property type="component" value="Unassembled WGS sequence"/>
</dbReference>
<dbReference type="AlphaFoldDB" id="A0AAV2QEI0"/>
<comment type="caution">
    <text evidence="2">The sequence shown here is derived from an EMBL/GenBank/DDBJ whole genome shotgun (WGS) entry which is preliminary data.</text>
</comment>
<proteinExistence type="predicted"/>
<reference evidence="2 3" key="1">
    <citation type="submission" date="2024-05" db="EMBL/GenBank/DDBJ databases">
        <authorList>
            <person name="Wallberg A."/>
        </authorList>
    </citation>
    <scope>NUCLEOTIDE SEQUENCE [LARGE SCALE GENOMIC DNA]</scope>
</reference>
<feature type="chain" id="PRO_5043696548" evidence="1">
    <location>
        <begin position="21"/>
        <end position="138"/>
    </location>
</feature>
<keyword evidence="3" id="KW-1185">Reference proteome</keyword>
<accession>A0AAV2QEI0</accession>
<evidence type="ECO:0000313" key="2">
    <source>
        <dbReference type="EMBL" id="CAL4082891.1"/>
    </source>
</evidence>